<evidence type="ECO:0000313" key="1">
    <source>
        <dbReference type="EMBL" id="NIJ55376.1"/>
    </source>
</evidence>
<evidence type="ECO:0000313" key="2">
    <source>
        <dbReference type="Proteomes" id="UP001179181"/>
    </source>
</evidence>
<dbReference type="EMBL" id="JAASQJ010000005">
    <property type="protein sequence ID" value="NIJ55376.1"/>
    <property type="molecule type" value="Genomic_DNA"/>
</dbReference>
<proteinExistence type="predicted"/>
<dbReference type="InterPro" id="IPR025427">
    <property type="entry name" value="DUF4160"/>
</dbReference>
<evidence type="ECO:0008006" key="3">
    <source>
        <dbReference type="Google" id="ProtNLM"/>
    </source>
</evidence>
<reference evidence="1 2" key="1">
    <citation type="submission" date="2020-03" db="EMBL/GenBank/DDBJ databases">
        <title>Genomic Encyclopedia of Type Strains, Phase IV (KMG-IV): sequencing the most valuable type-strain genomes for metagenomic binning, comparative biology and taxonomic classification.</title>
        <authorList>
            <person name="Goeker M."/>
        </authorList>
    </citation>
    <scope>NUCLEOTIDE SEQUENCE [LARGE SCALE GENOMIC DNA]</scope>
    <source>
        <strain evidence="1 2">DSM 102865</strain>
    </source>
</reference>
<dbReference type="RefSeq" id="WP_167275103.1">
    <property type="nucleotide sequence ID" value="NZ_JAASQJ010000005.1"/>
</dbReference>
<name>A0ABX0UQV8_9BACT</name>
<keyword evidence="2" id="KW-1185">Reference proteome</keyword>
<accession>A0ABX0UQV8</accession>
<organism evidence="1 2">
    <name type="scientific">Dyadobacter arcticus</name>
    <dbReference type="NCBI Taxonomy" id="1078754"/>
    <lineage>
        <taxon>Bacteria</taxon>
        <taxon>Pseudomonadati</taxon>
        <taxon>Bacteroidota</taxon>
        <taxon>Cytophagia</taxon>
        <taxon>Cytophagales</taxon>
        <taxon>Spirosomataceae</taxon>
        <taxon>Dyadobacter</taxon>
    </lineage>
</organism>
<sequence>MPEISRFFGIVIRMFFDDHNPPHFHAEFQEYKALVAIQSAELIDGYLPVKQLKLVQAWAILHEEQLLENFNNLGKDIKSWNKIEPLN</sequence>
<dbReference type="Proteomes" id="UP001179181">
    <property type="component" value="Unassembled WGS sequence"/>
</dbReference>
<protein>
    <recommendedName>
        <fullName evidence="3">DUF4160 domain-containing protein</fullName>
    </recommendedName>
</protein>
<dbReference type="Pfam" id="PF13711">
    <property type="entry name" value="DUF4160"/>
    <property type="match status" value="1"/>
</dbReference>
<gene>
    <name evidence="1" type="ORF">FHS68_004565</name>
</gene>
<comment type="caution">
    <text evidence="1">The sequence shown here is derived from an EMBL/GenBank/DDBJ whole genome shotgun (WGS) entry which is preliminary data.</text>
</comment>